<gene>
    <name evidence="2" type="ORF">J8H85_10460</name>
</gene>
<dbReference type="Gene3D" id="3.40.50.720">
    <property type="entry name" value="NAD(P)-binding Rossmann-like Domain"/>
    <property type="match status" value="1"/>
</dbReference>
<accession>A0ABS4BUL3</accession>
<feature type="domain" description="NAD(P)-binding" evidence="1">
    <location>
        <begin position="8"/>
        <end position="142"/>
    </location>
</feature>
<dbReference type="PANTHER" id="PTHR43162:SF1">
    <property type="entry name" value="PRESTALK A DIFFERENTIATION PROTEIN A"/>
    <property type="match status" value="1"/>
</dbReference>
<dbReference type="PANTHER" id="PTHR43162">
    <property type="match status" value="1"/>
</dbReference>
<dbReference type="InterPro" id="IPR036291">
    <property type="entry name" value="NAD(P)-bd_dom_sf"/>
</dbReference>
<organism evidence="2 3">
    <name type="scientific">Mariniflexile gromovii</name>
    <dbReference type="NCBI Taxonomy" id="362523"/>
    <lineage>
        <taxon>Bacteria</taxon>
        <taxon>Pseudomonadati</taxon>
        <taxon>Bacteroidota</taxon>
        <taxon>Flavobacteriia</taxon>
        <taxon>Flavobacteriales</taxon>
        <taxon>Flavobacteriaceae</taxon>
        <taxon>Mariniflexile</taxon>
    </lineage>
</organism>
<dbReference type="EMBL" id="JAGJCB010000009">
    <property type="protein sequence ID" value="MBP0904251.1"/>
    <property type="molecule type" value="Genomic_DNA"/>
</dbReference>
<proteinExistence type="predicted"/>
<dbReference type="Proteomes" id="UP000670776">
    <property type="component" value="Unassembled WGS sequence"/>
</dbReference>
<dbReference type="InterPro" id="IPR016040">
    <property type="entry name" value="NAD(P)-bd_dom"/>
</dbReference>
<dbReference type="InterPro" id="IPR051604">
    <property type="entry name" value="Ergot_Alk_Oxidoreductase"/>
</dbReference>
<evidence type="ECO:0000259" key="1">
    <source>
        <dbReference type="Pfam" id="PF13460"/>
    </source>
</evidence>
<evidence type="ECO:0000313" key="3">
    <source>
        <dbReference type="Proteomes" id="UP000670776"/>
    </source>
</evidence>
<reference evidence="2 3" key="1">
    <citation type="submission" date="2021-04" db="EMBL/GenBank/DDBJ databases">
        <title>Mariniflexile gromovii gen. nov., sp. nov., a gliding bacterium isolated from the sea urchin Strongylocentrotus intermedius.</title>
        <authorList>
            <person name="Ko S."/>
            <person name="Le V."/>
            <person name="Ahn C.-Y."/>
            <person name="Oh H.-M."/>
        </authorList>
    </citation>
    <scope>NUCLEOTIDE SEQUENCE [LARGE SCALE GENOMIC DNA]</scope>
    <source>
        <strain evidence="2 3">KCTC 12570</strain>
    </source>
</reference>
<comment type="caution">
    <text evidence="2">The sequence shown here is derived from an EMBL/GenBank/DDBJ whole genome shotgun (WGS) entry which is preliminary data.</text>
</comment>
<name>A0ABS4BUL3_9FLAO</name>
<evidence type="ECO:0000313" key="2">
    <source>
        <dbReference type="EMBL" id="MBP0904251.1"/>
    </source>
</evidence>
<protein>
    <submittedName>
        <fullName evidence="2">NmrA family NAD(P)-binding protein</fullName>
    </submittedName>
</protein>
<sequence length="264" mass="30161">MKEIVLTGGTGNLGQKMVKLLIDKKYNPTVLTSKNNMNKINDVHTVVADITNKDSLKDLFNDTDLIIHCASNPRNSDEVDVKGTQNILQSINLLKPPHLIYISIVGVDKSDWPYYQNKHKVERLIKDSGIPYTIFRITQFHDFVLHRIVKTLDTNPTGIFKLPKNMRFQSIDTNEAAKCIVETINDIKSLKHTTLNIGGPEILSIKDMAKTYLKECKRNEIIEEFDSENPFYKIFTTGINICPENKNGSIHWETYLKINKVLNT</sequence>
<dbReference type="Pfam" id="PF13460">
    <property type="entry name" value="NAD_binding_10"/>
    <property type="match status" value="1"/>
</dbReference>
<keyword evidence="3" id="KW-1185">Reference proteome</keyword>
<dbReference type="SUPFAM" id="SSF51735">
    <property type="entry name" value="NAD(P)-binding Rossmann-fold domains"/>
    <property type="match status" value="1"/>
</dbReference>
<dbReference type="RefSeq" id="WP_209655147.1">
    <property type="nucleotide sequence ID" value="NZ_JAGJCB010000009.1"/>
</dbReference>